<dbReference type="STRING" id="3055.A0A2K3DTK9"/>
<dbReference type="AlphaFoldDB" id="A0A2K3DTK9"/>
<keyword evidence="3" id="KW-1185">Reference proteome</keyword>
<sequence length="165" mass="18174">MLRANTEADVAIGDFFYLTGVPFNVRKHPAFIRMLKAVVAAGPKYAPPGYNKIRTTLLDKVKKHVKEKLQPFFEKNKRSGCTVTSDGWSDARNRPILNIMVCARGEAVFYKSVDMSSVLNKTGEEIAQVIIAAIEELGADDIVAVITDSAANCKAPTRNRPYPSD</sequence>
<dbReference type="Gramene" id="PNW83863">
    <property type="protein sequence ID" value="PNW83863"/>
    <property type="gene ID" value="CHLRE_04g217961v5"/>
</dbReference>
<evidence type="ECO:0000313" key="3">
    <source>
        <dbReference type="Proteomes" id="UP000006906"/>
    </source>
</evidence>
<organism evidence="2 3">
    <name type="scientific">Chlamydomonas reinhardtii</name>
    <name type="common">Chlamydomonas smithii</name>
    <dbReference type="NCBI Taxonomy" id="3055"/>
    <lineage>
        <taxon>Eukaryota</taxon>
        <taxon>Viridiplantae</taxon>
        <taxon>Chlorophyta</taxon>
        <taxon>core chlorophytes</taxon>
        <taxon>Chlorophyceae</taxon>
        <taxon>CS clade</taxon>
        <taxon>Chlamydomonadales</taxon>
        <taxon>Chlamydomonadaceae</taxon>
        <taxon>Chlamydomonas</taxon>
    </lineage>
</organism>
<dbReference type="KEGG" id="cre:CHLRE_04g217961v5"/>
<dbReference type="Gramene" id="PNW83862">
    <property type="protein sequence ID" value="PNW83862"/>
    <property type="gene ID" value="CHLRE_04g217961v5"/>
</dbReference>
<dbReference type="EMBL" id="CM008965">
    <property type="protein sequence ID" value="PNW83863.1"/>
    <property type="molecule type" value="Genomic_DNA"/>
</dbReference>
<dbReference type="Pfam" id="PF04937">
    <property type="entry name" value="DUF659"/>
    <property type="match status" value="1"/>
</dbReference>
<dbReference type="PaxDb" id="3055-EDO95995"/>
<name>A0A2K3DTK9_CHLRE</name>
<accession>A0A2K3DTK9</accession>
<reference evidence="2 3" key="1">
    <citation type="journal article" date="2007" name="Science">
        <title>The Chlamydomonas genome reveals the evolution of key animal and plant functions.</title>
        <authorList>
            <person name="Merchant S.S."/>
            <person name="Prochnik S.E."/>
            <person name="Vallon O."/>
            <person name="Harris E.H."/>
            <person name="Karpowicz S.J."/>
            <person name="Witman G.B."/>
            <person name="Terry A."/>
            <person name="Salamov A."/>
            <person name="Fritz-Laylin L.K."/>
            <person name="Marechal-Drouard L."/>
            <person name="Marshall W.F."/>
            <person name="Qu L.H."/>
            <person name="Nelson D.R."/>
            <person name="Sanderfoot A.A."/>
            <person name="Spalding M.H."/>
            <person name="Kapitonov V.V."/>
            <person name="Ren Q."/>
            <person name="Ferris P."/>
            <person name="Lindquist E."/>
            <person name="Shapiro H."/>
            <person name="Lucas S.M."/>
            <person name="Grimwood J."/>
            <person name="Schmutz J."/>
            <person name="Cardol P."/>
            <person name="Cerutti H."/>
            <person name="Chanfreau G."/>
            <person name="Chen C.L."/>
            <person name="Cognat V."/>
            <person name="Croft M.T."/>
            <person name="Dent R."/>
            <person name="Dutcher S."/>
            <person name="Fernandez E."/>
            <person name="Fukuzawa H."/>
            <person name="Gonzalez-Ballester D."/>
            <person name="Gonzalez-Halphen D."/>
            <person name="Hallmann A."/>
            <person name="Hanikenne M."/>
            <person name="Hippler M."/>
            <person name="Inwood W."/>
            <person name="Jabbari K."/>
            <person name="Kalanon M."/>
            <person name="Kuras R."/>
            <person name="Lefebvre P.A."/>
            <person name="Lemaire S.D."/>
            <person name="Lobanov A.V."/>
            <person name="Lohr M."/>
            <person name="Manuell A."/>
            <person name="Meier I."/>
            <person name="Mets L."/>
            <person name="Mittag M."/>
            <person name="Mittelmeier T."/>
            <person name="Moroney J.V."/>
            <person name="Moseley J."/>
            <person name="Napoli C."/>
            <person name="Nedelcu A.M."/>
            <person name="Niyogi K."/>
            <person name="Novoselov S.V."/>
            <person name="Paulsen I.T."/>
            <person name="Pazour G."/>
            <person name="Purton S."/>
            <person name="Ral J.P."/>
            <person name="Riano-Pachon D.M."/>
            <person name="Riekhof W."/>
            <person name="Rymarquis L."/>
            <person name="Schroda M."/>
            <person name="Stern D."/>
            <person name="Umen J."/>
            <person name="Willows R."/>
            <person name="Wilson N."/>
            <person name="Zimmer S.L."/>
            <person name="Allmer J."/>
            <person name="Balk J."/>
            <person name="Bisova K."/>
            <person name="Chen C.J."/>
            <person name="Elias M."/>
            <person name="Gendler K."/>
            <person name="Hauser C."/>
            <person name="Lamb M.R."/>
            <person name="Ledford H."/>
            <person name="Long J.C."/>
            <person name="Minagawa J."/>
            <person name="Page M.D."/>
            <person name="Pan J."/>
            <person name="Pootakham W."/>
            <person name="Roje S."/>
            <person name="Rose A."/>
            <person name="Stahlberg E."/>
            <person name="Terauchi A.M."/>
            <person name="Yang P."/>
            <person name="Ball S."/>
            <person name="Bowler C."/>
            <person name="Dieckmann C.L."/>
            <person name="Gladyshev V.N."/>
            <person name="Green P."/>
            <person name="Jorgensen R."/>
            <person name="Mayfield S."/>
            <person name="Mueller-Roeber B."/>
            <person name="Rajamani S."/>
            <person name="Sayre R.T."/>
            <person name="Brokstein P."/>
            <person name="Dubchak I."/>
            <person name="Goodstein D."/>
            <person name="Hornick L."/>
            <person name="Huang Y.W."/>
            <person name="Jhaveri J."/>
            <person name="Luo Y."/>
            <person name="Martinez D."/>
            <person name="Ngau W.C."/>
            <person name="Otillar B."/>
            <person name="Poliakov A."/>
            <person name="Porter A."/>
            <person name="Szajkowski L."/>
            <person name="Werner G."/>
            <person name="Zhou K."/>
            <person name="Grigoriev I.V."/>
            <person name="Rokhsar D.S."/>
            <person name="Grossman A.R."/>
        </authorList>
    </citation>
    <scope>NUCLEOTIDE SEQUENCE [LARGE SCALE GENOMIC DNA]</scope>
    <source>
        <strain evidence="3">CC-503</strain>
        <strain evidence="2">CC-503 cw92 mt+</strain>
    </source>
</reference>
<evidence type="ECO:0000313" key="2">
    <source>
        <dbReference type="EMBL" id="PNW83863.1"/>
    </source>
</evidence>
<dbReference type="EMBL" id="CM008965">
    <property type="protein sequence ID" value="PNW83862.1"/>
    <property type="molecule type" value="Genomic_DNA"/>
</dbReference>
<dbReference type="RefSeq" id="XP_042925052.1">
    <property type="nucleotide sequence ID" value="XM_043061797.1"/>
</dbReference>
<dbReference type="InterPro" id="IPR007021">
    <property type="entry name" value="DUF659"/>
</dbReference>
<gene>
    <name evidence="2" type="ORF">CHLRE_04g217961v5</name>
</gene>
<feature type="domain" description="DUF659" evidence="1">
    <location>
        <begin position="48"/>
        <end position="155"/>
    </location>
</feature>
<dbReference type="PANTHER" id="PTHR32166:SF123">
    <property type="entry name" value="BED-TYPE DOMAIN-CONTAINING PROTEIN"/>
    <property type="match status" value="1"/>
</dbReference>
<dbReference type="PANTHER" id="PTHR32166">
    <property type="entry name" value="OSJNBA0013A04.12 PROTEIN"/>
    <property type="match status" value="1"/>
</dbReference>
<dbReference type="RefSeq" id="XP_042925053.1">
    <property type="nucleotide sequence ID" value="XM_043061798.1"/>
</dbReference>
<dbReference type="Proteomes" id="UP000006906">
    <property type="component" value="Chromosome 4"/>
</dbReference>
<dbReference type="OrthoDB" id="1937290at2759"/>
<dbReference type="GeneID" id="5726788"/>
<protein>
    <recommendedName>
        <fullName evidence="1">DUF659 domain-containing protein</fullName>
    </recommendedName>
</protein>
<reference evidence="2" key="2">
    <citation type="submission" date="2017-07" db="EMBL/GenBank/DDBJ databases">
        <title>WGS assembly of Chlamydomonas reinhardtii.</title>
        <authorList>
            <consortium name="Chlamydomonas Annotation Team"/>
            <consortium name="JGI Annotation Team"/>
            <person name="Merchant S.S."/>
            <person name="Prochnik S.E."/>
            <person name="Vallon O."/>
            <person name="Harris E.H."/>
            <person name="Karpowicz S.J."/>
            <person name="Witman G.B."/>
            <person name="Terry A."/>
            <person name="Salamov A."/>
            <person name="Fritz-Laylin L.K."/>
            <person name="Marechal-Drouard L."/>
            <person name="Marshall W.F."/>
            <person name="Qu L.H."/>
            <person name="Nelson D.R."/>
            <person name="Sanderfoot A.A."/>
            <person name="Spalding M.H."/>
            <person name="Kapitonov V.V."/>
            <person name="Ren Q."/>
            <person name="Ferris P."/>
            <person name="Lindquist E."/>
            <person name="Shapiro H."/>
            <person name="Lucas S.M."/>
            <person name="Grimwood J."/>
            <person name="Schmutz J."/>
            <person name="Grigoriev I.V."/>
            <person name="Rokhsar D.S."/>
        </authorList>
    </citation>
    <scope>NUCLEOTIDE SEQUENCE</scope>
    <source>
        <strain evidence="2">CC-503 cw92 mt+</strain>
    </source>
</reference>
<proteinExistence type="predicted"/>
<evidence type="ECO:0000259" key="1">
    <source>
        <dbReference type="Pfam" id="PF04937"/>
    </source>
</evidence>